<keyword evidence="1" id="KW-0812">Transmembrane</keyword>
<protein>
    <submittedName>
        <fullName evidence="2">Uncharacterized protein</fullName>
    </submittedName>
</protein>
<feature type="transmembrane region" description="Helical" evidence="1">
    <location>
        <begin position="38"/>
        <end position="59"/>
    </location>
</feature>
<feature type="transmembrane region" description="Helical" evidence="1">
    <location>
        <begin position="79"/>
        <end position="102"/>
    </location>
</feature>
<gene>
    <name evidence="2" type="ORF">BD36_04135</name>
</gene>
<keyword evidence="1" id="KW-1133">Transmembrane helix</keyword>
<dbReference type="OMA" id="IYLLPQQ"/>
<keyword evidence="1" id="KW-0472">Membrane</keyword>
<name>A0A097KI93_CHLMR</name>
<sequence>MSVIPQSPFSPPTNFYGRLTVSWRASLSPRARYEAGSLIAITGFILTLIGVACVHATLLQSMATPLLRSLCESLSIAPLSAAIFSVIMGLALLFGGIFLLPVQQELPKSSLRYLATTP</sequence>
<dbReference type="PATRIC" id="fig|83560.10.peg.795"/>
<reference evidence="2 3" key="1">
    <citation type="submission" date="2014-02" db="EMBL/GenBank/DDBJ databases">
        <authorList>
            <person name="Chen C."/>
            <person name="Conrad T.A."/>
            <person name="Zhou Z."/>
            <person name="Lai Z."/>
            <person name="Zhong G."/>
        </authorList>
    </citation>
    <scope>NUCLEOTIDE SEQUENCE [LARGE SCALE GENOMIC DNA]</scope>
    <source>
        <strain evidence="2 3">Nigg3-28</strain>
    </source>
</reference>
<evidence type="ECO:0000256" key="1">
    <source>
        <dbReference type="SAM" id="Phobius"/>
    </source>
</evidence>
<dbReference type="RefSeq" id="WP_010231499.1">
    <property type="nucleotide sequence ID" value="NZ_CP007217.1"/>
</dbReference>
<evidence type="ECO:0000313" key="2">
    <source>
        <dbReference type="EMBL" id="AJR10836.1"/>
    </source>
</evidence>
<dbReference type="GeneID" id="1246135"/>
<proteinExistence type="predicted"/>
<evidence type="ECO:0000313" key="3">
    <source>
        <dbReference type="Proteomes" id="UP000260363"/>
    </source>
</evidence>
<accession>A0A097KI93</accession>
<dbReference type="Proteomes" id="UP000260363">
    <property type="component" value="Chromosome"/>
</dbReference>
<dbReference type="KEGG" id="cmx:DNC_03905"/>
<dbReference type="KEGG" id="cmg:NC81_03900"/>
<dbReference type="EMBL" id="CP007217">
    <property type="protein sequence ID" value="AJR10836.1"/>
    <property type="molecule type" value="Genomic_DNA"/>
</dbReference>
<dbReference type="KEGG" id="cmm:NC80_03875"/>
<dbReference type="AlphaFoldDB" id="A0A097KI93"/>
<organism evidence="2 3">
    <name type="scientific">Chlamydia muridarum</name>
    <dbReference type="NCBI Taxonomy" id="83560"/>
    <lineage>
        <taxon>Bacteria</taxon>
        <taxon>Pseudomonadati</taxon>
        <taxon>Chlamydiota</taxon>
        <taxon>Chlamydiia</taxon>
        <taxon>Chlamydiales</taxon>
        <taxon>Chlamydiaceae</taxon>
        <taxon>Chlamydia/Chlamydophila group</taxon>
        <taxon>Chlamydia</taxon>
    </lineage>
</organism>